<dbReference type="EMBL" id="JBEDUW010000007">
    <property type="protein sequence ID" value="KAK9911620.1"/>
    <property type="molecule type" value="Genomic_DNA"/>
</dbReference>
<dbReference type="PANTHER" id="PTHR48441">
    <property type="match status" value="1"/>
</dbReference>
<evidence type="ECO:0000313" key="1">
    <source>
        <dbReference type="EMBL" id="KAK9911620.1"/>
    </source>
</evidence>
<dbReference type="PANTHER" id="PTHR48441:SF1">
    <property type="entry name" value="NT-3"/>
    <property type="match status" value="1"/>
</dbReference>
<organism evidence="1 2">
    <name type="scientific">Rubus argutus</name>
    <name type="common">Southern blackberry</name>
    <dbReference type="NCBI Taxonomy" id="59490"/>
    <lineage>
        <taxon>Eukaryota</taxon>
        <taxon>Viridiplantae</taxon>
        <taxon>Streptophyta</taxon>
        <taxon>Embryophyta</taxon>
        <taxon>Tracheophyta</taxon>
        <taxon>Spermatophyta</taxon>
        <taxon>Magnoliopsida</taxon>
        <taxon>eudicotyledons</taxon>
        <taxon>Gunneridae</taxon>
        <taxon>Pentapetalae</taxon>
        <taxon>rosids</taxon>
        <taxon>fabids</taxon>
        <taxon>Rosales</taxon>
        <taxon>Rosaceae</taxon>
        <taxon>Rosoideae</taxon>
        <taxon>Rosoideae incertae sedis</taxon>
        <taxon>Rubus</taxon>
    </lineage>
</organism>
<evidence type="ECO:0000313" key="2">
    <source>
        <dbReference type="Proteomes" id="UP001457282"/>
    </source>
</evidence>
<comment type="caution">
    <text evidence="1">The sequence shown here is derived from an EMBL/GenBank/DDBJ whole genome shotgun (WGS) entry which is preliminary data.</text>
</comment>
<keyword evidence="2" id="KW-1185">Reference proteome</keyword>
<proteinExistence type="predicted"/>
<sequence length="224" mass="26154">MFGLQWNAEIAHYNEAREKELPLLQVVGSKVKELRQAISDLNLDQVKLRTSTRKLKEKTIEVDKEISDADFDRLNDDSERQELRSKIVHSPDKLQVPILFKRTLEEKKLVREMATSDEMSAMPSFKEKTTVYEAYVKVSKKLSKHLAQMQAIQEQVNSAKYAGKYYRAVKHKISDDEFLSKSVQDDLVKRRAKVKDLNDLKKSRKRMRSQFHQYVYSSGVLLQC</sequence>
<name>A0AAW1VYS6_RUBAR</name>
<accession>A0AAW1VYS6</accession>
<dbReference type="AlphaFoldDB" id="A0AAW1VYS6"/>
<gene>
    <name evidence="1" type="ORF">M0R45_035516</name>
</gene>
<dbReference type="Proteomes" id="UP001457282">
    <property type="component" value="Unassembled WGS sequence"/>
</dbReference>
<protein>
    <submittedName>
        <fullName evidence="1">Uncharacterized protein</fullName>
    </submittedName>
</protein>
<reference evidence="1 2" key="1">
    <citation type="journal article" date="2023" name="G3 (Bethesda)">
        <title>A chromosome-length genome assembly and annotation of blackberry (Rubus argutus, cv. 'Hillquist').</title>
        <authorList>
            <person name="Bruna T."/>
            <person name="Aryal R."/>
            <person name="Dudchenko O."/>
            <person name="Sargent D.J."/>
            <person name="Mead D."/>
            <person name="Buti M."/>
            <person name="Cavallini A."/>
            <person name="Hytonen T."/>
            <person name="Andres J."/>
            <person name="Pham M."/>
            <person name="Weisz D."/>
            <person name="Mascagni F."/>
            <person name="Usai G."/>
            <person name="Natali L."/>
            <person name="Bassil N."/>
            <person name="Fernandez G.E."/>
            <person name="Lomsadze A."/>
            <person name="Armour M."/>
            <person name="Olukolu B."/>
            <person name="Poorten T."/>
            <person name="Britton C."/>
            <person name="Davik J."/>
            <person name="Ashrafi H."/>
            <person name="Aiden E.L."/>
            <person name="Borodovsky M."/>
            <person name="Worthington M."/>
        </authorList>
    </citation>
    <scope>NUCLEOTIDE SEQUENCE [LARGE SCALE GENOMIC DNA]</scope>
    <source>
        <strain evidence="1">PI 553951</strain>
    </source>
</reference>